<evidence type="ECO:0000259" key="9">
    <source>
        <dbReference type="Pfam" id="PF13813"/>
    </source>
</evidence>
<evidence type="ECO:0000256" key="3">
    <source>
        <dbReference type="ARBA" id="ARBA00007282"/>
    </source>
</evidence>
<keyword evidence="5 8" id="KW-0812">Transmembrane</keyword>
<comment type="pathway">
    <text evidence="2">Secondary metabolite biosynthesis.</text>
</comment>
<keyword evidence="7 8" id="KW-0472">Membrane</keyword>
<evidence type="ECO:0000313" key="11">
    <source>
        <dbReference type="Proteomes" id="UP000027586"/>
    </source>
</evidence>
<sequence>MPVNLVLPPPFIIPTVPLVGLHCAQLGLDYVLLRKARRGMIPIRVMIGGAHIILPLVVATRHDGGNLFLAALPWFYAAYSATLPLEKLSLREWMESFNAIVLDVPDKMRAQLAEEPDRIKHVDARGTRQKGVMRIARGVIKLGLMHYCIDQLLPNYPAFMLTLPWFHLSSLGYTLLYGCKAYTFLGVADVGMGIQQLILGLPQIDLFDAPMLATSPKDFWSRRWSRPVRNLFHRIFYQSESLSTTSRRGFMAFLTSGIMHELLVMCLCRRLTLENMAFFTLHGLAVMAQVSLSKRLPEPIIKSTALPVVRFGCIIGNLGFFAITGRLFLAPYLRHYASSY</sequence>
<feature type="transmembrane region" description="Helical" evidence="8">
    <location>
        <begin position="308"/>
        <end position="329"/>
    </location>
</feature>
<dbReference type="STRING" id="1263082.A0A068SBS6"/>
<dbReference type="InterPro" id="IPR044851">
    <property type="entry name" value="Wax_synthase"/>
</dbReference>
<dbReference type="OrthoDB" id="1077582at2759"/>
<evidence type="ECO:0000256" key="7">
    <source>
        <dbReference type="ARBA" id="ARBA00023136"/>
    </source>
</evidence>
<feature type="domain" description="Wax synthase" evidence="9">
    <location>
        <begin position="205"/>
        <end position="280"/>
    </location>
</feature>
<dbReference type="PANTHER" id="PTHR31595">
    <property type="entry name" value="LONG-CHAIN-ALCOHOL O-FATTY-ACYLTRANSFERASE 3-RELATED"/>
    <property type="match status" value="1"/>
</dbReference>
<gene>
    <name evidence="10" type="ORF">LCOR_10119.1</name>
</gene>
<accession>A0A068SBS6</accession>
<evidence type="ECO:0000256" key="1">
    <source>
        <dbReference type="ARBA" id="ARBA00004141"/>
    </source>
</evidence>
<proteinExistence type="inferred from homology"/>
<keyword evidence="6 8" id="KW-1133">Transmembrane helix</keyword>
<feature type="transmembrane region" description="Helical" evidence="8">
    <location>
        <begin position="45"/>
        <end position="61"/>
    </location>
</feature>
<dbReference type="Pfam" id="PF13813">
    <property type="entry name" value="MBOAT_2"/>
    <property type="match status" value="1"/>
</dbReference>
<dbReference type="AlphaFoldDB" id="A0A068SBS6"/>
<feature type="transmembrane region" description="Helical" evidence="8">
    <location>
        <begin position="278"/>
        <end position="296"/>
    </location>
</feature>
<dbReference type="InterPro" id="IPR032805">
    <property type="entry name" value="Wax_synthase_dom"/>
</dbReference>
<dbReference type="GO" id="GO:0016020">
    <property type="term" value="C:membrane"/>
    <property type="evidence" value="ECO:0007669"/>
    <property type="project" value="UniProtKB-SubCell"/>
</dbReference>
<comment type="caution">
    <text evidence="10">The sequence shown here is derived from an EMBL/GenBank/DDBJ whole genome shotgun (WGS) entry which is preliminary data.</text>
</comment>
<keyword evidence="11" id="KW-1185">Reference proteome</keyword>
<reference evidence="10" key="1">
    <citation type="submission" date="2013-08" db="EMBL/GenBank/DDBJ databases">
        <title>Gene expansion shapes genome architecture in the human pathogen Lichtheimia corymbifera: an evolutionary genomics analysis in the ancient terrestrial Mucorales (Mucoromycotina).</title>
        <authorList>
            <person name="Schwartze V.U."/>
            <person name="Winter S."/>
            <person name="Shelest E."/>
            <person name="Marcet-Houben M."/>
            <person name="Horn F."/>
            <person name="Wehner S."/>
            <person name="Hoffmann K."/>
            <person name="Riege K."/>
            <person name="Sammeth M."/>
            <person name="Nowrousian M."/>
            <person name="Valiante V."/>
            <person name="Linde J."/>
            <person name="Jacobsen I.D."/>
            <person name="Marz M."/>
            <person name="Brakhage A.A."/>
            <person name="Gabaldon T."/>
            <person name="Bocker S."/>
            <person name="Voigt K."/>
        </authorList>
    </citation>
    <scope>NUCLEOTIDE SEQUENCE [LARGE SCALE GENOMIC DNA]</scope>
    <source>
        <strain evidence="10">FSU 9682</strain>
    </source>
</reference>
<dbReference type="PANTHER" id="PTHR31595:SF57">
    <property type="entry name" value="OS04G0481900 PROTEIN"/>
    <property type="match status" value="1"/>
</dbReference>
<dbReference type="GO" id="GO:0008374">
    <property type="term" value="F:O-acyltransferase activity"/>
    <property type="evidence" value="ECO:0007669"/>
    <property type="project" value="InterPro"/>
</dbReference>
<evidence type="ECO:0000256" key="5">
    <source>
        <dbReference type="ARBA" id="ARBA00022692"/>
    </source>
</evidence>
<evidence type="ECO:0000313" key="10">
    <source>
        <dbReference type="EMBL" id="CDH59297.1"/>
    </source>
</evidence>
<protein>
    <recommendedName>
        <fullName evidence="9">Wax synthase domain-containing protein</fullName>
    </recommendedName>
</protein>
<evidence type="ECO:0000256" key="8">
    <source>
        <dbReference type="SAM" id="Phobius"/>
    </source>
</evidence>
<dbReference type="VEuPathDB" id="FungiDB:LCOR_10119.1"/>
<evidence type="ECO:0000256" key="6">
    <source>
        <dbReference type="ARBA" id="ARBA00022989"/>
    </source>
</evidence>
<organism evidence="10 11">
    <name type="scientific">Lichtheimia corymbifera JMRC:FSU:9682</name>
    <dbReference type="NCBI Taxonomy" id="1263082"/>
    <lineage>
        <taxon>Eukaryota</taxon>
        <taxon>Fungi</taxon>
        <taxon>Fungi incertae sedis</taxon>
        <taxon>Mucoromycota</taxon>
        <taxon>Mucoromycotina</taxon>
        <taxon>Mucoromycetes</taxon>
        <taxon>Mucorales</taxon>
        <taxon>Lichtheimiaceae</taxon>
        <taxon>Lichtheimia</taxon>
    </lineage>
</organism>
<name>A0A068SBS6_9FUNG</name>
<dbReference type="GO" id="GO:0006629">
    <property type="term" value="P:lipid metabolic process"/>
    <property type="evidence" value="ECO:0007669"/>
    <property type="project" value="InterPro"/>
</dbReference>
<comment type="similarity">
    <text evidence="3">Belongs to the wax synthase family.</text>
</comment>
<dbReference type="Proteomes" id="UP000027586">
    <property type="component" value="Unassembled WGS sequence"/>
</dbReference>
<evidence type="ECO:0000256" key="4">
    <source>
        <dbReference type="ARBA" id="ARBA00022679"/>
    </source>
</evidence>
<dbReference type="EMBL" id="CBTN010000067">
    <property type="protein sequence ID" value="CDH59297.1"/>
    <property type="molecule type" value="Genomic_DNA"/>
</dbReference>
<feature type="transmembrane region" description="Helical" evidence="8">
    <location>
        <begin position="12"/>
        <end position="33"/>
    </location>
</feature>
<evidence type="ECO:0000256" key="2">
    <source>
        <dbReference type="ARBA" id="ARBA00005179"/>
    </source>
</evidence>
<keyword evidence="4" id="KW-0808">Transferase</keyword>
<comment type="subcellular location">
    <subcellularLocation>
        <location evidence="1">Membrane</location>
        <topology evidence="1">Multi-pass membrane protein</topology>
    </subcellularLocation>
</comment>